<protein>
    <submittedName>
        <fullName evidence="3">Uncharacterized protein</fullName>
    </submittedName>
</protein>
<proteinExistence type="predicted"/>
<feature type="compositionally biased region" description="Basic and acidic residues" evidence="1">
    <location>
        <begin position="8"/>
        <end position="25"/>
    </location>
</feature>
<evidence type="ECO:0000313" key="4">
    <source>
        <dbReference type="Proteomes" id="UP000199398"/>
    </source>
</evidence>
<dbReference type="Proteomes" id="UP000270697">
    <property type="component" value="Unassembled WGS sequence"/>
</dbReference>
<dbReference type="EMBL" id="RBXX01000002">
    <property type="protein sequence ID" value="RKT82689.1"/>
    <property type="molecule type" value="Genomic_DNA"/>
</dbReference>
<dbReference type="Proteomes" id="UP000199398">
    <property type="component" value="Unassembled WGS sequence"/>
</dbReference>
<evidence type="ECO:0000313" key="3">
    <source>
        <dbReference type="EMBL" id="SFN37824.1"/>
    </source>
</evidence>
<evidence type="ECO:0000256" key="1">
    <source>
        <dbReference type="SAM" id="MobiDB-lite"/>
    </source>
</evidence>
<keyword evidence="5" id="KW-1185">Reference proteome</keyword>
<dbReference type="STRING" id="455193.SAMN05421805_104160"/>
<reference evidence="3 4" key="1">
    <citation type="submission" date="2016-10" db="EMBL/GenBank/DDBJ databases">
        <authorList>
            <person name="de Groot N.N."/>
        </authorList>
    </citation>
    <scope>NUCLEOTIDE SEQUENCE [LARGE SCALE GENOMIC DNA]</scope>
    <source>
        <strain evidence="3 4">CPCC 201259</strain>
    </source>
</reference>
<accession>A0A1I4YIH8</accession>
<dbReference type="AlphaFoldDB" id="A0A1I4YIH8"/>
<reference evidence="2 5" key="2">
    <citation type="submission" date="2018-10" db="EMBL/GenBank/DDBJ databases">
        <title>Sequencing the genomes of 1000 actinobacteria strains.</title>
        <authorList>
            <person name="Klenk H.-P."/>
        </authorList>
    </citation>
    <scope>NUCLEOTIDE SEQUENCE [LARGE SCALE GENOMIC DNA]</scope>
    <source>
        <strain evidence="2 5">DSM 45119</strain>
    </source>
</reference>
<name>A0A1I4YIH8_9PSEU</name>
<dbReference type="OrthoDB" id="9909934at2"/>
<feature type="region of interest" description="Disordered" evidence="1">
    <location>
        <begin position="6"/>
        <end position="25"/>
    </location>
</feature>
<organism evidence="3 4">
    <name type="scientific">Saccharopolyspora antimicrobica</name>
    <dbReference type="NCBI Taxonomy" id="455193"/>
    <lineage>
        <taxon>Bacteria</taxon>
        <taxon>Bacillati</taxon>
        <taxon>Actinomycetota</taxon>
        <taxon>Actinomycetes</taxon>
        <taxon>Pseudonocardiales</taxon>
        <taxon>Pseudonocardiaceae</taxon>
        <taxon>Saccharopolyspora</taxon>
    </lineage>
</organism>
<sequence>MTLIAFSDDEHEHELDAHRPDLGHPGKFQRERFGAHRTNPHRRYARCIERHPVYLRRNPGSGRGFHWSHLAGRTCSHPVPPEPSDRQVRQMLRGRTARAFNKAGNERRNSALRFECPDGTRFTLQVRIRGSAQRAVPCVRLIRPPRNQRRDIAEIEVFVTGVVHPSWEDCGRGGQCWRRRSRGTDRCPGHLRWRATVHDEEVVGPTTSRYAGRAAMLGIDTFAERITSGELVIVDAPRDDRTGTFPVISTPAGAAQAARYGAELAQWRDRSAIDRMAHRARKIAAGRRSLVRIVPDVDRFLDQLALPGSTVVTGEVFLVPTESDRDRIAAAGAAREWSRRLRAVIAMPIGY</sequence>
<gene>
    <name evidence="2" type="ORF">ATL45_0944</name>
    <name evidence="3" type="ORF">SAMN05421805_104160</name>
</gene>
<evidence type="ECO:0000313" key="5">
    <source>
        <dbReference type="Proteomes" id="UP000270697"/>
    </source>
</evidence>
<dbReference type="RefSeq" id="WP_143121620.1">
    <property type="nucleotide sequence ID" value="NZ_FOUP01000004.1"/>
</dbReference>
<dbReference type="EMBL" id="FOUP01000004">
    <property type="protein sequence ID" value="SFN37824.1"/>
    <property type="molecule type" value="Genomic_DNA"/>
</dbReference>
<evidence type="ECO:0000313" key="2">
    <source>
        <dbReference type="EMBL" id="RKT82689.1"/>
    </source>
</evidence>